<keyword evidence="3" id="KW-1185">Reference proteome</keyword>
<dbReference type="InterPro" id="IPR050266">
    <property type="entry name" value="AB_hydrolase_sf"/>
</dbReference>
<protein>
    <submittedName>
        <fullName evidence="2">Alpha/beta hydrolase</fullName>
    </submittedName>
</protein>
<dbReference type="RefSeq" id="WP_281095588.1">
    <property type="nucleotide sequence ID" value="NZ_JARYZI010000015.1"/>
</dbReference>
<comment type="caution">
    <text evidence="2">The sequence shown here is derived from an EMBL/GenBank/DDBJ whole genome shotgun (WGS) entry which is preliminary data.</text>
</comment>
<name>A0ABT6NH35_9FIRM</name>
<dbReference type="InterPro" id="IPR029058">
    <property type="entry name" value="AB_hydrolase_fold"/>
</dbReference>
<dbReference type="EMBL" id="JARYZI010000015">
    <property type="protein sequence ID" value="MDH8679692.1"/>
    <property type="molecule type" value="Genomic_DNA"/>
</dbReference>
<organism evidence="2 3">
    <name type="scientific">Fusibacter bizertensis</name>
    <dbReference type="NCBI Taxonomy" id="1488331"/>
    <lineage>
        <taxon>Bacteria</taxon>
        <taxon>Bacillati</taxon>
        <taxon>Bacillota</taxon>
        <taxon>Clostridia</taxon>
        <taxon>Eubacteriales</taxon>
        <taxon>Eubacteriales Family XII. Incertae Sedis</taxon>
        <taxon>Fusibacter</taxon>
    </lineage>
</organism>
<evidence type="ECO:0000313" key="2">
    <source>
        <dbReference type="EMBL" id="MDH8679692.1"/>
    </source>
</evidence>
<dbReference type="Pfam" id="PF00561">
    <property type="entry name" value="Abhydrolase_1"/>
    <property type="match status" value="1"/>
</dbReference>
<sequence>MSIATINGLNLYYELFGNKEAKETIVFMNGVMASTTSWMDQVHSFVKLGYRVLLHDFRGQLKSDKPKGPYSFKLHVEDTINLMRFLGIESAHLIGTSYGGEVSMRMAIDCPERVKSLSIINSVSELDDVLRYFVSGWLNLAEIGNGELFFNGMLPSIYHESYVKKNKLLLEKRAKAFNETPSSYFEGQVELYKTFLDDVYMTNELFKIKCPTVVICGENDILKPVKFSKIIADHISGAELITIPDCGHVTIFEKPETLNSILLGFILKQSL</sequence>
<dbReference type="Proteomes" id="UP001158045">
    <property type="component" value="Unassembled WGS sequence"/>
</dbReference>
<dbReference type="Gene3D" id="3.40.50.1820">
    <property type="entry name" value="alpha/beta hydrolase"/>
    <property type="match status" value="1"/>
</dbReference>
<dbReference type="PANTHER" id="PTHR43798:SF28">
    <property type="entry name" value="AB HYDROLASE-1 DOMAIN-CONTAINING PROTEIN"/>
    <property type="match status" value="1"/>
</dbReference>
<evidence type="ECO:0000313" key="3">
    <source>
        <dbReference type="Proteomes" id="UP001158045"/>
    </source>
</evidence>
<reference evidence="2 3" key="1">
    <citation type="submission" date="2023-04" db="EMBL/GenBank/DDBJ databases">
        <title>Fusibacter bizertensis strain WBS, isolated from littoral bottom sediments of the Arctic seas - biochemical and genomic analysis.</title>
        <authorList>
            <person name="Brioukhanov A.L."/>
        </authorList>
    </citation>
    <scope>NUCLEOTIDE SEQUENCE [LARGE SCALE GENOMIC DNA]</scope>
    <source>
        <strain evidence="2 3">WBS</strain>
    </source>
</reference>
<proteinExistence type="predicted"/>
<dbReference type="InterPro" id="IPR000639">
    <property type="entry name" value="Epox_hydrolase-like"/>
</dbReference>
<dbReference type="GO" id="GO:0016787">
    <property type="term" value="F:hydrolase activity"/>
    <property type="evidence" value="ECO:0007669"/>
    <property type="project" value="UniProtKB-KW"/>
</dbReference>
<dbReference type="PANTHER" id="PTHR43798">
    <property type="entry name" value="MONOACYLGLYCEROL LIPASE"/>
    <property type="match status" value="1"/>
</dbReference>
<gene>
    <name evidence="2" type="ORF">QE109_16155</name>
</gene>
<dbReference type="PRINTS" id="PR00412">
    <property type="entry name" value="EPOXHYDRLASE"/>
</dbReference>
<keyword evidence="2" id="KW-0378">Hydrolase</keyword>
<evidence type="ECO:0000259" key="1">
    <source>
        <dbReference type="Pfam" id="PF00561"/>
    </source>
</evidence>
<accession>A0ABT6NH35</accession>
<feature type="domain" description="AB hydrolase-1" evidence="1">
    <location>
        <begin position="24"/>
        <end position="255"/>
    </location>
</feature>
<dbReference type="InterPro" id="IPR000073">
    <property type="entry name" value="AB_hydrolase_1"/>
</dbReference>
<dbReference type="PRINTS" id="PR00111">
    <property type="entry name" value="ABHYDROLASE"/>
</dbReference>
<dbReference type="SUPFAM" id="SSF53474">
    <property type="entry name" value="alpha/beta-Hydrolases"/>
    <property type="match status" value="1"/>
</dbReference>